<feature type="signal peptide" evidence="1">
    <location>
        <begin position="1"/>
        <end position="24"/>
    </location>
</feature>
<evidence type="ECO:0000256" key="1">
    <source>
        <dbReference type="SAM" id="SignalP"/>
    </source>
</evidence>
<sequence>MVLPWRIIALLLALLPALAQPAAAGEFSVEEQKLVADIRQKMDQTTQLLIYAYENEETMDLAEMQRVLAGFSDLATWFSKKIPDQTFERRTGSFCVGAANFASSYW</sequence>
<dbReference type="Proteomes" id="UP000033774">
    <property type="component" value="Unassembled WGS sequence"/>
</dbReference>
<evidence type="ECO:0000313" key="3">
    <source>
        <dbReference type="Proteomes" id="UP000033774"/>
    </source>
</evidence>
<keyword evidence="1" id="KW-0732">Signal</keyword>
<feature type="non-terminal residue" evidence="2">
    <location>
        <position position="106"/>
    </location>
</feature>
<name>A0A0F3IKL3_9PROT</name>
<keyword evidence="3" id="KW-1185">Reference proteome</keyword>
<evidence type="ECO:0000313" key="2">
    <source>
        <dbReference type="EMBL" id="KJV07256.1"/>
    </source>
</evidence>
<dbReference type="RefSeq" id="WP_045777447.1">
    <property type="nucleotide sequence ID" value="NZ_LAJY01000841.1"/>
</dbReference>
<dbReference type="AlphaFoldDB" id="A0A0F3IKL3"/>
<accession>A0A0F3IKL3</accession>
<dbReference type="EMBL" id="LAJY01000841">
    <property type="protein sequence ID" value="KJV07256.1"/>
    <property type="molecule type" value="Genomic_DNA"/>
</dbReference>
<reference evidence="2 3" key="1">
    <citation type="submission" date="2015-03" db="EMBL/GenBank/DDBJ databases">
        <title>Draft genome sequence of Elstera litoralis.</title>
        <authorList>
            <person name="Rahalkar M.C."/>
            <person name="Dhakephalkar P.K."/>
            <person name="Pore S.D."/>
            <person name="Arora P."/>
            <person name="Kapse N.G."/>
            <person name="Pandit P.S."/>
        </authorList>
    </citation>
    <scope>NUCLEOTIDE SEQUENCE [LARGE SCALE GENOMIC DNA]</scope>
    <source>
        <strain evidence="2 3">Dia-1</strain>
    </source>
</reference>
<protein>
    <submittedName>
        <fullName evidence="2">Uncharacterized protein</fullName>
    </submittedName>
</protein>
<gene>
    <name evidence="2" type="ORF">VZ95_20120</name>
</gene>
<proteinExistence type="predicted"/>
<feature type="chain" id="PRO_5002462163" evidence="1">
    <location>
        <begin position="25"/>
        <end position="106"/>
    </location>
</feature>
<organism evidence="2 3">
    <name type="scientific">Elstera litoralis</name>
    <dbReference type="NCBI Taxonomy" id="552518"/>
    <lineage>
        <taxon>Bacteria</taxon>
        <taxon>Pseudomonadati</taxon>
        <taxon>Pseudomonadota</taxon>
        <taxon>Alphaproteobacteria</taxon>
        <taxon>Rhodospirillales</taxon>
        <taxon>Rhodospirillaceae</taxon>
        <taxon>Elstera</taxon>
    </lineage>
</organism>
<comment type="caution">
    <text evidence="2">The sequence shown here is derived from an EMBL/GenBank/DDBJ whole genome shotgun (WGS) entry which is preliminary data.</text>
</comment>